<dbReference type="Gene3D" id="1.25.20.10">
    <property type="entry name" value="Bacterial muramidases"/>
    <property type="match status" value="1"/>
</dbReference>
<dbReference type="GO" id="GO:0004553">
    <property type="term" value="F:hydrolase activity, hydrolyzing O-glycosyl compounds"/>
    <property type="evidence" value="ECO:0007669"/>
    <property type="project" value="InterPro"/>
</dbReference>
<dbReference type="EMBL" id="POSP01000003">
    <property type="protein sequence ID" value="PND38344.1"/>
    <property type="molecule type" value="Genomic_DNA"/>
</dbReference>
<reference evidence="6 7" key="1">
    <citation type="submission" date="2018-01" db="EMBL/GenBank/DDBJ databases">
        <title>Draft genome sequence of Paucibacter aquatile CR182 isolated from freshwater of the Nakdong River.</title>
        <authorList>
            <person name="Choi A."/>
            <person name="Chung E.J."/>
        </authorList>
    </citation>
    <scope>NUCLEOTIDE SEQUENCE [LARGE SCALE GENOMIC DNA]</scope>
    <source>
        <strain evidence="6 7">CR182</strain>
    </source>
</reference>
<sequence>MFLAVYEAEVRTQAGDAPDRRAGRVRPWALALAACAIAGGFGSGAAPARAQSNPALVSTSASPELILEAQDTLRQKNRARLSALNAAAQELKHPLAPWVDYWQIGQRLAEAAQPELDAFYARWPGSYVEDRLRNDWLLELGRRRDWKNFAKDHAAYQMRDDREVACYALLAEHFNGRPVAREAARAAWLAQREASEGCGLLASTWLDQKQFNQADLWLKLRLSLESLKLPAARQAASLLGKPVELALKELLDNPARYMARKARGGPRQNTELATLGLMRLAATDPGAAAEAMNKRWQRELPQDLQAWAWAQIGRQAAFKLQAEASDHFERALKLQGRLAPEWSEETRAWIVRAALRSGRWTQALQGLDLLTGADEGLRHGREAREARQARELREARDLPPWPYWRARALLATAAPGAAGEAQRDEARKLLQTMAEAPQAALHYYGRLAAEELGLQPALPPAPSALSPTERNQAQAHPGLGRALMLIQLGLRSEGNREWNFSLRGLNDRELRAAAQLACERELWDRCINSSDRSRQEFDLAQRFPTPFRNALLGQAREAGLDPAFVYGLIRQESRFIADARSSVGATGLMQVMPATARWTAKKAGLSYSPELMKTQDFNLRIGTHYLKLVLDDFGGSYAMAAAAYNAGPGRPRRWRDGPVLEAAIWAENVPFLETRDYVKKVLTNSAVYAQLLGLGPEASSLKGRLGRSIGPRSAGTDIVPEEQPLP</sequence>
<evidence type="ECO:0000256" key="3">
    <source>
        <dbReference type="SAM" id="MobiDB-lite"/>
    </source>
</evidence>
<evidence type="ECO:0000259" key="4">
    <source>
        <dbReference type="Pfam" id="PF01464"/>
    </source>
</evidence>
<evidence type="ECO:0000313" key="7">
    <source>
        <dbReference type="Proteomes" id="UP000235916"/>
    </source>
</evidence>
<dbReference type="GO" id="GO:0000270">
    <property type="term" value="P:peptidoglycan metabolic process"/>
    <property type="evidence" value="ECO:0007669"/>
    <property type="project" value="InterPro"/>
</dbReference>
<evidence type="ECO:0000256" key="2">
    <source>
        <dbReference type="ARBA" id="ARBA00022729"/>
    </source>
</evidence>
<gene>
    <name evidence="6" type="ORF">C1O66_12955</name>
</gene>
<dbReference type="InterPro" id="IPR037061">
    <property type="entry name" value="Lytic_TGlycoase_superhlx_L_sf"/>
</dbReference>
<dbReference type="InterPro" id="IPR012289">
    <property type="entry name" value="Lytic_TGlycosylase_superhlx_L"/>
</dbReference>
<dbReference type="PANTHER" id="PTHR37423">
    <property type="entry name" value="SOLUBLE LYTIC MUREIN TRANSGLYCOSYLASE-RELATED"/>
    <property type="match status" value="1"/>
</dbReference>
<dbReference type="Gene3D" id="1.10.1240.20">
    <property type="entry name" value="Lytic transglycosylase, superhelical linker domain"/>
    <property type="match status" value="1"/>
</dbReference>
<keyword evidence="2" id="KW-0732">Signal</keyword>
<feature type="domain" description="Lytic transglycosylase superhelical linker" evidence="5">
    <location>
        <begin position="474"/>
        <end position="530"/>
    </location>
</feature>
<dbReference type="PROSITE" id="PS00922">
    <property type="entry name" value="TRANSGLYCOSYLASE"/>
    <property type="match status" value="1"/>
</dbReference>
<dbReference type="Proteomes" id="UP000235916">
    <property type="component" value="Unassembled WGS sequence"/>
</dbReference>
<feature type="domain" description="Transglycosylase SLT" evidence="4">
    <location>
        <begin position="555"/>
        <end position="655"/>
    </location>
</feature>
<dbReference type="GO" id="GO:0016020">
    <property type="term" value="C:membrane"/>
    <property type="evidence" value="ECO:0007669"/>
    <property type="project" value="InterPro"/>
</dbReference>
<dbReference type="PANTHER" id="PTHR37423:SF5">
    <property type="entry name" value="SOLUBLE LYTIC MUREIN TRANSGLYCOSYLASE"/>
    <property type="match status" value="1"/>
</dbReference>
<proteinExistence type="inferred from homology"/>
<dbReference type="SUPFAM" id="SSF53955">
    <property type="entry name" value="Lysozyme-like"/>
    <property type="match status" value="1"/>
</dbReference>
<feature type="region of interest" description="Disordered" evidence="3">
    <location>
        <begin position="702"/>
        <end position="726"/>
    </location>
</feature>
<dbReference type="OrthoDB" id="92254at2"/>
<dbReference type="CDD" id="cd13401">
    <property type="entry name" value="Slt70-like"/>
    <property type="match status" value="1"/>
</dbReference>
<dbReference type="SUPFAM" id="SSF48435">
    <property type="entry name" value="Bacterial muramidases"/>
    <property type="match status" value="1"/>
</dbReference>
<dbReference type="GO" id="GO:0042597">
    <property type="term" value="C:periplasmic space"/>
    <property type="evidence" value="ECO:0007669"/>
    <property type="project" value="InterPro"/>
</dbReference>
<dbReference type="InterPro" id="IPR023346">
    <property type="entry name" value="Lysozyme-like_dom_sf"/>
</dbReference>
<dbReference type="AlphaFoldDB" id="A0A2N8KY17"/>
<dbReference type="GO" id="GO:0008933">
    <property type="term" value="F:peptidoglycan lytic transglycosylase activity"/>
    <property type="evidence" value="ECO:0007669"/>
    <property type="project" value="InterPro"/>
</dbReference>
<dbReference type="Gene3D" id="1.10.530.10">
    <property type="match status" value="1"/>
</dbReference>
<evidence type="ECO:0000256" key="1">
    <source>
        <dbReference type="ARBA" id="ARBA00007734"/>
    </source>
</evidence>
<comment type="caution">
    <text evidence="6">The sequence shown here is derived from an EMBL/GenBank/DDBJ whole genome shotgun (WGS) entry which is preliminary data.</text>
</comment>
<dbReference type="InterPro" id="IPR008939">
    <property type="entry name" value="Lytic_TGlycosylase_superhlx_U"/>
</dbReference>
<evidence type="ECO:0000313" key="6">
    <source>
        <dbReference type="EMBL" id="PND38344.1"/>
    </source>
</evidence>
<dbReference type="InterPro" id="IPR000189">
    <property type="entry name" value="Transglyc_AS"/>
</dbReference>
<protein>
    <submittedName>
        <fullName evidence="6">Lytic transglycosylase</fullName>
    </submittedName>
</protein>
<dbReference type="InterPro" id="IPR008258">
    <property type="entry name" value="Transglycosylase_SLT_dom_1"/>
</dbReference>
<evidence type="ECO:0000259" key="5">
    <source>
        <dbReference type="Pfam" id="PF14718"/>
    </source>
</evidence>
<dbReference type="Pfam" id="PF01464">
    <property type="entry name" value="SLT"/>
    <property type="match status" value="1"/>
</dbReference>
<comment type="similarity">
    <text evidence="1">Belongs to the transglycosylase Slt family.</text>
</comment>
<dbReference type="Pfam" id="PF14718">
    <property type="entry name" value="SLT_L"/>
    <property type="match status" value="1"/>
</dbReference>
<keyword evidence="7" id="KW-1185">Reference proteome</keyword>
<accession>A0A2N8KY17</accession>
<organism evidence="6 7">
    <name type="scientific">Kinneretia aquatilis</name>
    <dbReference type="NCBI Taxonomy" id="2070761"/>
    <lineage>
        <taxon>Bacteria</taxon>
        <taxon>Pseudomonadati</taxon>
        <taxon>Pseudomonadota</taxon>
        <taxon>Betaproteobacteria</taxon>
        <taxon>Burkholderiales</taxon>
        <taxon>Sphaerotilaceae</taxon>
        <taxon>Roseateles</taxon>
    </lineage>
</organism>
<name>A0A2N8KY17_9BURK</name>